<feature type="transmembrane region" description="Helical" evidence="4">
    <location>
        <begin position="295"/>
        <end position="314"/>
    </location>
</feature>
<dbReference type="Proteomes" id="UP001238496">
    <property type="component" value="Unassembled WGS sequence"/>
</dbReference>
<keyword evidence="2 4" id="KW-1133">Transmembrane helix</keyword>
<dbReference type="EMBL" id="JAUSUW010000001">
    <property type="protein sequence ID" value="MDQ0419538.1"/>
    <property type="molecule type" value="Genomic_DNA"/>
</dbReference>
<feature type="transmembrane region" description="Helical" evidence="4">
    <location>
        <begin position="12"/>
        <end position="34"/>
    </location>
</feature>
<keyword evidence="1 4" id="KW-0812">Transmembrane</keyword>
<dbReference type="Gene3D" id="1.20.1250.20">
    <property type="entry name" value="MFS general substrate transporter like domains"/>
    <property type="match status" value="1"/>
</dbReference>
<evidence type="ECO:0000256" key="4">
    <source>
        <dbReference type="SAM" id="Phobius"/>
    </source>
</evidence>
<dbReference type="RefSeq" id="WP_307369136.1">
    <property type="nucleotide sequence ID" value="NZ_JAUSUW010000001.1"/>
</dbReference>
<protein>
    <submittedName>
        <fullName evidence="5">MFS family permease</fullName>
    </submittedName>
</protein>
<feature type="transmembrane region" description="Helical" evidence="4">
    <location>
        <begin position="131"/>
        <end position="155"/>
    </location>
</feature>
<name>A0ABU0G2H8_9HYPH</name>
<sequence>MSGQKFRIAGAAALVIGHCAGMLDLVALPVWVGALVERFGFSPQQAGALATLFLLGAVGASIVAAPRFNGLNQKLLATLGFAIASGTFLVASTQSTFPVLAVLHLVAGLATGAALSMVHGTMGHATNPHRLFAAAGMALGLFAIILLAAIPQLLISQGGPVLFQVFGGIMAIAAVASALLFRNPVNVLQLEKTPFSRATWFTILGISVMTFNQAMVFSFVEVIGKSRGFEPGHVLAVLIALGFVNFLFPAPLAAFLQTRVSAPLITQIGPAIQAILAIIVTSATAFPIWAPAAAVFVAIQIFTHTFVFGLLAKLDPTGRAVAATPAMLMLGAALGPIVGGALGENLGFSALGVAAIVVAGASIGFFTKAKTA</sequence>
<feature type="transmembrane region" description="Helical" evidence="4">
    <location>
        <begin position="268"/>
        <end position="289"/>
    </location>
</feature>
<organism evidence="5 6">
    <name type="scientific">Peteryoungia aggregata LMG 23059</name>
    <dbReference type="NCBI Taxonomy" id="1368425"/>
    <lineage>
        <taxon>Bacteria</taxon>
        <taxon>Pseudomonadati</taxon>
        <taxon>Pseudomonadota</taxon>
        <taxon>Alphaproteobacteria</taxon>
        <taxon>Hyphomicrobiales</taxon>
        <taxon>Rhizobiaceae</taxon>
        <taxon>Peteryoungia</taxon>
    </lineage>
</organism>
<dbReference type="InterPro" id="IPR036259">
    <property type="entry name" value="MFS_trans_sf"/>
</dbReference>
<evidence type="ECO:0000256" key="2">
    <source>
        <dbReference type="ARBA" id="ARBA00022989"/>
    </source>
</evidence>
<evidence type="ECO:0000256" key="1">
    <source>
        <dbReference type="ARBA" id="ARBA00022692"/>
    </source>
</evidence>
<feature type="transmembrane region" description="Helical" evidence="4">
    <location>
        <begin position="321"/>
        <end position="342"/>
    </location>
</feature>
<feature type="transmembrane region" description="Helical" evidence="4">
    <location>
        <begin position="75"/>
        <end position="93"/>
    </location>
</feature>
<keyword evidence="6" id="KW-1185">Reference proteome</keyword>
<dbReference type="SUPFAM" id="SSF103473">
    <property type="entry name" value="MFS general substrate transporter"/>
    <property type="match status" value="1"/>
</dbReference>
<reference evidence="5 6" key="1">
    <citation type="submission" date="2023-07" db="EMBL/GenBank/DDBJ databases">
        <title>Genomic Encyclopedia of Type Strains, Phase IV (KMG-IV): sequencing the most valuable type-strain genomes for metagenomic binning, comparative biology and taxonomic classification.</title>
        <authorList>
            <person name="Goeker M."/>
        </authorList>
    </citation>
    <scope>NUCLEOTIDE SEQUENCE [LARGE SCALE GENOMIC DNA]</scope>
    <source>
        <strain evidence="5 6">DSM 1111</strain>
    </source>
</reference>
<keyword evidence="3 4" id="KW-0472">Membrane</keyword>
<feature type="transmembrane region" description="Helical" evidence="4">
    <location>
        <begin position="161"/>
        <end position="181"/>
    </location>
</feature>
<evidence type="ECO:0000313" key="5">
    <source>
        <dbReference type="EMBL" id="MDQ0419538.1"/>
    </source>
</evidence>
<evidence type="ECO:0000256" key="3">
    <source>
        <dbReference type="ARBA" id="ARBA00023136"/>
    </source>
</evidence>
<feature type="transmembrane region" description="Helical" evidence="4">
    <location>
        <begin position="232"/>
        <end position="256"/>
    </location>
</feature>
<feature type="transmembrane region" description="Helical" evidence="4">
    <location>
        <begin position="46"/>
        <end position="68"/>
    </location>
</feature>
<dbReference type="InterPro" id="IPR011701">
    <property type="entry name" value="MFS"/>
</dbReference>
<gene>
    <name evidence="5" type="ORF">J2045_000548</name>
</gene>
<proteinExistence type="predicted"/>
<evidence type="ECO:0000313" key="6">
    <source>
        <dbReference type="Proteomes" id="UP001238496"/>
    </source>
</evidence>
<feature type="transmembrane region" description="Helical" evidence="4">
    <location>
        <begin position="201"/>
        <end position="220"/>
    </location>
</feature>
<comment type="caution">
    <text evidence="5">The sequence shown here is derived from an EMBL/GenBank/DDBJ whole genome shotgun (WGS) entry which is preliminary data.</text>
</comment>
<accession>A0ABU0G2H8</accession>
<feature type="transmembrane region" description="Helical" evidence="4">
    <location>
        <begin position="348"/>
        <end position="367"/>
    </location>
</feature>
<feature type="transmembrane region" description="Helical" evidence="4">
    <location>
        <begin position="99"/>
        <end position="119"/>
    </location>
</feature>
<dbReference type="Pfam" id="PF07690">
    <property type="entry name" value="MFS_1"/>
    <property type="match status" value="1"/>
</dbReference>